<dbReference type="GO" id="GO:0004439">
    <property type="term" value="F:phosphatidylinositol-4,5-bisphosphate 5-phosphatase activity"/>
    <property type="evidence" value="ECO:0007669"/>
    <property type="project" value="TreeGrafter"/>
</dbReference>
<reference evidence="4" key="1">
    <citation type="submission" date="2020-10" db="EMBL/GenBank/DDBJ databases">
        <authorList>
            <person name="Han B."/>
            <person name="Lu T."/>
            <person name="Zhao Q."/>
            <person name="Huang X."/>
            <person name="Zhao Y."/>
        </authorList>
    </citation>
    <scope>NUCLEOTIDE SEQUENCE</scope>
</reference>
<dbReference type="Pfam" id="PF22669">
    <property type="entry name" value="Exo_endo_phos2"/>
    <property type="match status" value="2"/>
</dbReference>
<dbReference type="Gene3D" id="3.60.10.10">
    <property type="entry name" value="Endonuclease/exonuclease/phosphatase"/>
    <property type="match status" value="2"/>
</dbReference>
<evidence type="ECO:0000313" key="4">
    <source>
        <dbReference type="EMBL" id="CAD6271432.1"/>
    </source>
</evidence>
<protein>
    <recommendedName>
        <fullName evidence="3">Inositol polyphosphate-related phosphatase domain-containing protein</fullName>
    </recommendedName>
</protein>
<dbReference type="Proteomes" id="UP000604825">
    <property type="component" value="Unassembled WGS sequence"/>
</dbReference>
<evidence type="ECO:0000256" key="1">
    <source>
        <dbReference type="ARBA" id="ARBA00010768"/>
    </source>
</evidence>
<dbReference type="OrthoDB" id="603588at2759"/>
<evidence type="ECO:0000259" key="3">
    <source>
        <dbReference type="SMART" id="SM00128"/>
    </source>
</evidence>
<dbReference type="PANTHER" id="PTHR45666:SF29">
    <property type="entry name" value="INOSITOL POLYPHOSPHATE-RELATED PHOSPHATASE DOMAIN-CONTAINING PROTEIN"/>
    <property type="match status" value="1"/>
</dbReference>
<comment type="similarity">
    <text evidence="1">Belongs to the inositol polyphosphate 5-phosphatase family.</text>
</comment>
<gene>
    <name evidence="4" type="ORF">NCGR_LOCUS54718</name>
</gene>
<dbReference type="InterPro" id="IPR000300">
    <property type="entry name" value="IPPc"/>
</dbReference>
<dbReference type="GO" id="GO:0004445">
    <property type="term" value="F:inositol-polyphosphate 5-phosphatase activity"/>
    <property type="evidence" value="ECO:0007669"/>
    <property type="project" value="InterPro"/>
</dbReference>
<dbReference type="InterPro" id="IPR036691">
    <property type="entry name" value="Endo/exonu/phosph_ase_sf"/>
</dbReference>
<dbReference type="SMART" id="SM00128">
    <property type="entry name" value="IPPc"/>
    <property type="match status" value="1"/>
</dbReference>
<dbReference type="PANTHER" id="PTHR45666">
    <property type="entry name" value="TYPE IV INOSITOL POLYPHOSPHATE 5-PHOSPHATASE 9"/>
    <property type="match status" value="1"/>
</dbReference>
<sequence length="350" mass="39853">MVSLAASPRAPRMADHEDYRKILSWLAQYVDVRELRICAGTWNVGSICPPSDLDIQEWLDIDEPADIYVLGFQEIIPLEEGYMIGTEDTRPVAIWEHIIHETLNKCSDKSKFKCHSDSSPPARFNPSDCVLAMENELHNESNNDSDGELHLLHNTKSSNSARHLQPLDLAFGVNNCNGVKRKRLQRIILLGDLNYRLNLSYETTHELVSKQDWDALFKLDQLKKELGKGCTFDGWVEGSIIFPQHINMSLTQGNVCDRILSYGKGTRLLSYKRAELMLFNHRPVTAVYMAEVEVVCRRRLQRALTFSNAEVEDHLLSRKEAHLEPKPLNHEPGSFLAQVPTKMMQCNANA</sequence>
<dbReference type="EMBL" id="CAJGYO010000016">
    <property type="protein sequence ID" value="CAD6271432.1"/>
    <property type="molecule type" value="Genomic_DNA"/>
</dbReference>
<name>A0A811RN37_9POAL</name>
<dbReference type="GO" id="GO:0034485">
    <property type="term" value="F:phosphatidylinositol-3,4,5-trisphosphate 5-phosphatase activity"/>
    <property type="evidence" value="ECO:0007669"/>
    <property type="project" value="TreeGrafter"/>
</dbReference>
<evidence type="ECO:0000256" key="2">
    <source>
        <dbReference type="ARBA" id="ARBA00022801"/>
    </source>
</evidence>
<comment type="caution">
    <text evidence="4">The sequence shown here is derived from an EMBL/GenBank/DDBJ whole genome shotgun (WGS) entry which is preliminary data.</text>
</comment>
<proteinExistence type="inferred from homology"/>
<accession>A0A811RN37</accession>
<evidence type="ECO:0000313" key="5">
    <source>
        <dbReference type="Proteomes" id="UP000604825"/>
    </source>
</evidence>
<keyword evidence="2" id="KW-0378">Hydrolase</keyword>
<dbReference type="InterPro" id="IPR045849">
    <property type="entry name" value="IP5P_plant"/>
</dbReference>
<organism evidence="4 5">
    <name type="scientific">Miscanthus lutarioriparius</name>
    <dbReference type="NCBI Taxonomy" id="422564"/>
    <lineage>
        <taxon>Eukaryota</taxon>
        <taxon>Viridiplantae</taxon>
        <taxon>Streptophyta</taxon>
        <taxon>Embryophyta</taxon>
        <taxon>Tracheophyta</taxon>
        <taxon>Spermatophyta</taxon>
        <taxon>Magnoliopsida</taxon>
        <taxon>Liliopsida</taxon>
        <taxon>Poales</taxon>
        <taxon>Poaceae</taxon>
        <taxon>PACMAD clade</taxon>
        <taxon>Panicoideae</taxon>
        <taxon>Andropogonodae</taxon>
        <taxon>Andropogoneae</taxon>
        <taxon>Saccharinae</taxon>
        <taxon>Miscanthus</taxon>
    </lineage>
</organism>
<dbReference type="GO" id="GO:0046856">
    <property type="term" value="P:phosphatidylinositol dephosphorylation"/>
    <property type="evidence" value="ECO:0007669"/>
    <property type="project" value="InterPro"/>
</dbReference>
<keyword evidence="5" id="KW-1185">Reference proteome</keyword>
<dbReference type="AlphaFoldDB" id="A0A811RN37"/>
<feature type="domain" description="Inositol polyphosphate-related phosphatase" evidence="3">
    <location>
        <begin position="33"/>
        <end position="296"/>
    </location>
</feature>
<dbReference type="SUPFAM" id="SSF56219">
    <property type="entry name" value="DNase I-like"/>
    <property type="match status" value="1"/>
</dbReference>